<proteinExistence type="predicted"/>
<evidence type="ECO:0000313" key="1">
    <source>
        <dbReference type="EMBL" id="PWU69080.1"/>
    </source>
</evidence>
<dbReference type="OrthoDB" id="1956227at2"/>
<dbReference type="Proteomes" id="UP000245624">
    <property type="component" value="Unassembled WGS sequence"/>
</dbReference>
<sequence>MPLGTSLGVVFGLLLFDNLALGIPIGVGLGLAIGSLLDEDAKKKGLTI</sequence>
<dbReference type="EMBL" id="QGTD01000008">
    <property type="protein sequence ID" value="PWU69080.1"/>
    <property type="molecule type" value="Genomic_DNA"/>
</dbReference>
<accession>A0A317L236</accession>
<protein>
    <submittedName>
        <fullName evidence="1">Glycine zipper family protein</fullName>
    </submittedName>
</protein>
<organism evidence="1 2">
    <name type="scientific">Gracilibacillus dipsosauri</name>
    <dbReference type="NCBI Taxonomy" id="178340"/>
    <lineage>
        <taxon>Bacteria</taxon>
        <taxon>Bacillati</taxon>
        <taxon>Bacillota</taxon>
        <taxon>Bacilli</taxon>
        <taxon>Bacillales</taxon>
        <taxon>Bacillaceae</taxon>
        <taxon>Gracilibacillus</taxon>
    </lineage>
</organism>
<dbReference type="AlphaFoldDB" id="A0A317L236"/>
<keyword evidence="2" id="KW-1185">Reference proteome</keyword>
<evidence type="ECO:0000313" key="2">
    <source>
        <dbReference type="Proteomes" id="UP000245624"/>
    </source>
</evidence>
<gene>
    <name evidence="1" type="ORF">DLJ74_07350</name>
</gene>
<comment type="caution">
    <text evidence="1">The sequence shown here is derived from an EMBL/GenBank/DDBJ whole genome shotgun (WGS) entry which is preliminary data.</text>
</comment>
<reference evidence="1 2" key="1">
    <citation type="submission" date="2018-05" db="EMBL/GenBank/DDBJ databases">
        <title>Genomic analysis of Gracilibacillus dipsosauri DD1 reveals novel features of a salt-tolerant amylase.</title>
        <authorList>
            <person name="Deutch C.E."/>
            <person name="Yang S."/>
        </authorList>
    </citation>
    <scope>NUCLEOTIDE SEQUENCE [LARGE SCALE GENOMIC DNA]</scope>
    <source>
        <strain evidence="1 2">DD1</strain>
    </source>
</reference>
<name>A0A317L236_9BACI</name>